<comment type="caution">
    <text evidence="2">The sequence shown here is derived from an EMBL/GenBank/DDBJ whole genome shotgun (WGS) entry which is preliminary data.</text>
</comment>
<name>A0A4C1V7Z2_EUMVA</name>
<feature type="compositionally biased region" description="Basic and acidic residues" evidence="1">
    <location>
        <begin position="125"/>
        <end position="135"/>
    </location>
</feature>
<accession>A0A4C1V7Z2</accession>
<sequence length="135" mass="15764">MQRRCSRTTFYYILEGQRGVWVIREQVVTITHEHPHLQNDQCVTRFLGRHRIAGGRESGLMEAQIKFRLDDKEQKRMRATNKYVLLLKIPLLTFIENIADRKSFQRPTVRGRQPPSNGAGCISGKRNDDGNQRQE</sequence>
<organism evidence="2 3">
    <name type="scientific">Eumeta variegata</name>
    <name type="common">Bagworm moth</name>
    <name type="synonym">Eumeta japonica</name>
    <dbReference type="NCBI Taxonomy" id="151549"/>
    <lineage>
        <taxon>Eukaryota</taxon>
        <taxon>Metazoa</taxon>
        <taxon>Ecdysozoa</taxon>
        <taxon>Arthropoda</taxon>
        <taxon>Hexapoda</taxon>
        <taxon>Insecta</taxon>
        <taxon>Pterygota</taxon>
        <taxon>Neoptera</taxon>
        <taxon>Endopterygota</taxon>
        <taxon>Lepidoptera</taxon>
        <taxon>Glossata</taxon>
        <taxon>Ditrysia</taxon>
        <taxon>Tineoidea</taxon>
        <taxon>Psychidae</taxon>
        <taxon>Oiketicinae</taxon>
        <taxon>Eumeta</taxon>
    </lineage>
</organism>
<evidence type="ECO:0000256" key="1">
    <source>
        <dbReference type="SAM" id="MobiDB-lite"/>
    </source>
</evidence>
<reference evidence="2 3" key="1">
    <citation type="journal article" date="2019" name="Commun. Biol.">
        <title>The bagworm genome reveals a unique fibroin gene that provides high tensile strength.</title>
        <authorList>
            <person name="Kono N."/>
            <person name="Nakamura H."/>
            <person name="Ohtoshi R."/>
            <person name="Tomita M."/>
            <person name="Numata K."/>
            <person name="Arakawa K."/>
        </authorList>
    </citation>
    <scope>NUCLEOTIDE SEQUENCE [LARGE SCALE GENOMIC DNA]</scope>
</reference>
<proteinExistence type="predicted"/>
<keyword evidence="3" id="KW-1185">Reference proteome</keyword>
<dbReference type="AlphaFoldDB" id="A0A4C1V7Z2"/>
<dbReference type="Proteomes" id="UP000299102">
    <property type="component" value="Unassembled WGS sequence"/>
</dbReference>
<dbReference type="EMBL" id="BGZK01000288">
    <property type="protein sequence ID" value="GBP34437.1"/>
    <property type="molecule type" value="Genomic_DNA"/>
</dbReference>
<evidence type="ECO:0000313" key="3">
    <source>
        <dbReference type="Proteomes" id="UP000299102"/>
    </source>
</evidence>
<gene>
    <name evidence="2" type="ORF">EVAR_25040_1</name>
</gene>
<evidence type="ECO:0000313" key="2">
    <source>
        <dbReference type="EMBL" id="GBP34437.1"/>
    </source>
</evidence>
<protein>
    <submittedName>
        <fullName evidence="2">Uncharacterized protein</fullName>
    </submittedName>
</protein>
<feature type="region of interest" description="Disordered" evidence="1">
    <location>
        <begin position="103"/>
        <end position="135"/>
    </location>
</feature>